<dbReference type="EMBL" id="FQXT01000004">
    <property type="protein sequence ID" value="SHI14568.1"/>
    <property type="molecule type" value="Genomic_DNA"/>
</dbReference>
<feature type="domain" description="Stress-response A/B barrel" evidence="2">
    <location>
        <begin position="33"/>
        <end position="129"/>
    </location>
</feature>
<dbReference type="RefSeq" id="WP_072983129.1">
    <property type="nucleotide sequence ID" value="NZ_FQXT01000004.1"/>
</dbReference>
<organism evidence="4 5">
    <name type="scientific">Leeuwenhoekiella palythoae</name>
    <dbReference type="NCBI Taxonomy" id="573501"/>
    <lineage>
        <taxon>Bacteria</taxon>
        <taxon>Pseudomonadati</taxon>
        <taxon>Bacteroidota</taxon>
        <taxon>Flavobacteriia</taxon>
        <taxon>Flavobacteriales</taxon>
        <taxon>Flavobacteriaceae</taxon>
        <taxon>Leeuwenhoekiella</taxon>
    </lineage>
</organism>
<name>A0A1M5YRT7_9FLAO</name>
<evidence type="ECO:0000256" key="1">
    <source>
        <dbReference type="SAM" id="SignalP"/>
    </source>
</evidence>
<evidence type="ECO:0000259" key="2">
    <source>
        <dbReference type="PROSITE" id="PS51502"/>
    </source>
</evidence>
<accession>A0A1M5YRT7</accession>
<dbReference type="InterPro" id="IPR011008">
    <property type="entry name" value="Dimeric_a/b-barrel"/>
</dbReference>
<dbReference type="AlphaFoldDB" id="A0A1M5YRT7"/>
<feature type="chain" id="PRO_5013359461" evidence="1">
    <location>
        <begin position="19"/>
        <end position="133"/>
    </location>
</feature>
<evidence type="ECO:0000313" key="5">
    <source>
        <dbReference type="Proteomes" id="UP000184240"/>
    </source>
</evidence>
<proteinExistence type="predicted"/>
<gene>
    <name evidence="3" type="ORF">DSM01_1535</name>
    <name evidence="4" type="ORF">SAMN04487999_2260</name>
</gene>
<protein>
    <submittedName>
        <fullName evidence="4">Stress responsive A/B Barrel Domain</fullName>
    </submittedName>
    <submittedName>
        <fullName evidence="3">Stress responsive alpha/beta barrel protein</fullName>
    </submittedName>
</protein>
<reference evidence="5" key="2">
    <citation type="submission" date="2016-11" db="EMBL/GenBank/DDBJ databases">
        <authorList>
            <person name="Varghese N."/>
            <person name="Submissions S."/>
        </authorList>
    </citation>
    <scope>NUCLEOTIDE SEQUENCE [LARGE SCALE GENOMIC DNA]</scope>
    <source>
        <strain evidence="5">DSM 19859</strain>
    </source>
</reference>
<reference evidence="3 6" key="3">
    <citation type="submission" date="2018-07" db="EMBL/GenBank/DDBJ databases">
        <title>Leeuwenhoekiella genomics.</title>
        <authorList>
            <person name="Tahon G."/>
            <person name="Willems A."/>
        </authorList>
    </citation>
    <scope>NUCLEOTIDE SEQUENCE [LARGE SCALE GENOMIC DNA]</scope>
    <source>
        <strain evidence="3 6">LMG 24856</strain>
    </source>
</reference>
<reference evidence="4" key="1">
    <citation type="submission" date="2016-11" db="EMBL/GenBank/DDBJ databases">
        <authorList>
            <person name="Jaros S."/>
            <person name="Januszkiewicz K."/>
            <person name="Wedrychowicz H."/>
        </authorList>
    </citation>
    <scope>NUCLEOTIDE SEQUENCE [LARGE SCALE GENOMIC DNA]</scope>
    <source>
        <strain evidence="4">DSM 19859</strain>
    </source>
</reference>
<evidence type="ECO:0000313" key="4">
    <source>
        <dbReference type="EMBL" id="SHI14568.1"/>
    </source>
</evidence>
<dbReference type="InterPro" id="IPR013097">
    <property type="entry name" value="Dabb"/>
</dbReference>
<sequence length="133" mass="15320">MKAALLGLLIMLSTLATSCKNETTPMKEFDTNFAHVVYFWLKNPESQEDRSAFEASLKKFLSTSDYAQTQFIGTPANTPREVVDNSWTYSIILTFPSKEIQNKYQQEPVHLKFIEESEDLWERVQVYDAVGLE</sequence>
<dbReference type="PROSITE" id="PS51257">
    <property type="entry name" value="PROKAR_LIPOPROTEIN"/>
    <property type="match status" value="1"/>
</dbReference>
<dbReference type="SUPFAM" id="SSF54909">
    <property type="entry name" value="Dimeric alpha+beta barrel"/>
    <property type="match status" value="1"/>
</dbReference>
<dbReference type="STRING" id="573501.SAMN04487999_2260"/>
<keyword evidence="1" id="KW-0732">Signal</keyword>
<dbReference type="Pfam" id="PF07876">
    <property type="entry name" value="Dabb"/>
    <property type="match status" value="1"/>
</dbReference>
<dbReference type="EMBL" id="QOVN01000003">
    <property type="protein sequence ID" value="RXG29435.1"/>
    <property type="molecule type" value="Genomic_DNA"/>
</dbReference>
<dbReference type="Proteomes" id="UP000290037">
    <property type="component" value="Unassembled WGS sequence"/>
</dbReference>
<dbReference type="Gene3D" id="3.30.70.100">
    <property type="match status" value="1"/>
</dbReference>
<evidence type="ECO:0000313" key="6">
    <source>
        <dbReference type="Proteomes" id="UP000290037"/>
    </source>
</evidence>
<dbReference type="OrthoDB" id="7189263at2"/>
<keyword evidence="6" id="KW-1185">Reference proteome</keyword>
<evidence type="ECO:0000313" key="3">
    <source>
        <dbReference type="EMBL" id="RXG29435.1"/>
    </source>
</evidence>
<dbReference type="Proteomes" id="UP000184240">
    <property type="component" value="Unassembled WGS sequence"/>
</dbReference>
<feature type="signal peptide" evidence="1">
    <location>
        <begin position="1"/>
        <end position="18"/>
    </location>
</feature>
<dbReference type="PROSITE" id="PS51502">
    <property type="entry name" value="S_R_A_B_BARREL"/>
    <property type="match status" value="1"/>
</dbReference>
<dbReference type="SMART" id="SM00886">
    <property type="entry name" value="Dabb"/>
    <property type="match status" value="1"/>
</dbReference>